<dbReference type="GO" id="GO:0016301">
    <property type="term" value="F:kinase activity"/>
    <property type="evidence" value="ECO:0007669"/>
    <property type="project" value="UniProtKB-KW"/>
</dbReference>
<keyword evidence="11 14" id="KW-1133">Transmembrane helix</keyword>
<dbReference type="Gene3D" id="3.30.565.10">
    <property type="entry name" value="Histidine kinase-like ATPase, C-terminal domain"/>
    <property type="match status" value="1"/>
</dbReference>
<keyword evidence="10" id="KW-0067">ATP-binding</keyword>
<evidence type="ECO:0000256" key="6">
    <source>
        <dbReference type="ARBA" id="ARBA00022679"/>
    </source>
</evidence>
<dbReference type="PANTHER" id="PTHR45528">
    <property type="entry name" value="SENSOR HISTIDINE KINASE CPXA"/>
    <property type="match status" value="1"/>
</dbReference>
<keyword evidence="6" id="KW-0808">Transferase</keyword>
<keyword evidence="17" id="KW-1185">Reference proteome</keyword>
<keyword evidence="9 16" id="KW-0418">Kinase</keyword>
<accession>A0ABR9QXX2</accession>
<dbReference type="InterPro" id="IPR004358">
    <property type="entry name" value="Sig_transdc_His_kin-like_C"/>
</dbReference>
<dbReference type="Proteomes" id="UP001516588">
    <property type="component" value="Unassembled WGS sequence"/>
</dbReference>
<evidence type="ECO:0000256" key="11">
    <source>
        <dbReference type="ARBA" id="ARBA00022989"/>
    </source>
</evidence>
<evidence type="ECO:0000256" key="14">
    <source>
        <dbReference type="SAM" id="Phobius"/>
    </source>
</evidence>
<evidence type="ECO:0000256" key="3">
    <source>
        <dbReference type="ARBA" id="ARBA00012438"/>
    </source>
</evidence>
<gene>
    <name evidence="16" type="ORF">INF20_05505</name>
</gene>
<keyword evidence="5" id="KW-0597">Phosphoprotein</keyword>
<organism evidence="16 17">
    <name type="scientific">Gallibacter intestinalis</name>
    <dbReference type="NCBI Taxonomy" id="2779356"/>
    <lineage>
        <taxon>Bacteria</taxon>
        <taxon>Bacillati</taxon>
        <taxon>Bacillota</taxon>
        <taxon>Clostridia</taxon>
        <taxon>Eubacteriales</taxon>
        <taxon>Eubacteriaceae</taxon>
        <taxon>Gallibacter</taxon>
    </lineage>
</organism>
<dbReference type="Gene3D" id="1.10.287.130">
    <property type="match status" value="1"/>
</dbReference>
<evidence type="ECO:0000256" key="1">
    <source>
        <dbReference type="ARBA" id="ARBA00000085"/>
    </source>
</evidence>
<keyword evidence="13 14" id="KW-0472">Membrane</keyword>
<sequence>MKNREIKSKYLIIACIAAAVVVFAFAFIMDNVFNGLFFEWFASRFMDTSYPLGVDTNALKVLIICCVVIIVLIGVLTAYFVSRWMDRKNKAELAEVFSEYMKSGTDENIQLPENYERLAEEIIAFKSEMDRKTWLVKEETSRKNDLITYLAHDLKTPMTSIIGYLSILSEATDMPEDQRKKYIDIALKKSYRLDDLINEFFDITRYNLSSIELDKRDTDISYMIVQIADEFYPMLKNGQRIGIEEAEKIKAVVDPDKIARVFNNIIKNAVLYGYEDSIIKIDMAYEDENIKVEISNHGDTIPEEKLRRIFEKFYRLDESRSSTAGAGLGLAIAKEIVTAHGGQISAESSDGITKFTVILPKA</sequence>
<proteinExistence type="predicted"/>
<comment type="catalytic activity">
    <reaction evidence="1">
        <text>ATP + protein L-histidine = ADP + protein N-phospho-L-histidine.</text>
        <dbReference type="EC" id="2.7.13.3"/>
    </reaction>
</comment>
<protein>
    <recommendedName>
        <fullName evidence="3">histidine kinase</fullName>
        <ecNumber evidence="3">2.7.13.3</ecNumber>
    </recommendedName>
</protein>
<evidence type="ECO:0000256" key="12">
    <source>
        <dbReference type="ARBA" id="ARBA00023012"/>
    </source>
</evidence>
<feature type="transmembrane region" description="Helical" evidence="14">
    <location>
        <begin position="58"/>
        <end position="81"/>
    </location>
</feature>
<keyword evidence="4" id="KW-1003">Cell membrane</keyword>
<dbReference type="InterPro" id="IPR003661">
    <property type="entry name" value="HisK_dim/P_dom"/>
</dbReference>
<dbReference type="SUPFAM" id="SSF47384">
    <property type="entry name" value="Homodimeric domain of signal transducing histidine kinase"/>
    <property type="match status" value="1"/>
</dbReference>
<dbReference type="InterPro" id="IPR036097">
    <property type="entry name" value="HisK_dim/P_sf"/>
</dbReference>
<dbReference type="SMART" id="SM00388">
    <property type="entry name" value="HisKA"/>
    <property type="match status" value="1"/>
</dbReference>
<dbReference type="CDD" id="cd00082">
    <property type="entry name" value="HisKA"/>
    <property type="match status" value="1"/>
</dbReference>
<keyword evidence="8" id="KW-0547">Nucleotide-binding</keyword>
<evidence type="ECO:0000259" key="15">
    <source>
        <dbReference type="PROSITE" id="PS50109"/>
    </source>
</evidence>
<dbReference type="InterPro" id="IPR050398">
    <property type="entry name" value="HssS/ArlS-like"/>
</dbReference>
<evidence type="ECO:0000256" key="2">
    <source>
        <dbReference type="ARBA" id="ARBA00004651"/>
    </source>
</evidence>
<dbReference type="Pfam" id="PF00512">
    <property type="entry name" value="HisKA"/>
    <property type="match status" value="1"/>
</dbReference>
<evidence type="ECO:0000256" key="10">
    <source>
        <dbReference type="ARBA" id="ARBA00022840"/>
    </source>
</evidence>
<comment type="caution">
    <text evidence="16">The sequence shown here is derived from an EMBL/GenBank/DDBJ whole genome shotgun (WGS) entry which is preliminary data.</text>
</comment>
<dbReference type="PANTHER" id="PTHR45528:SF1">
    <property type="entry name" value="SENSOR HISTIDINE KINASE CPXA"/>
    <property type="match status" value="1"/>
</dbReference>
<dbReference type="InterPro" id="IPR036890">
    <property type="entry name" value="HATPase_C_sf"/>
</dbReference>
<comment type="subcellular location">
    <subcellularLocation>
        <location evidence="2">Cell membrane</location>
        <topology evidence="2">Multi-pass membrane protein</topology>
    </subcellularLocation>
</comment>
<evidence type="ECO:0000313" key="17">
    <source>
        <dbReference type="Proteomes" id="UP001516588"/>
    </source>
</evidence>
<dbReference type="EC" id="2.7.13.3" evidence="3"/>
<keyword evidence="7 14" id="KW-0812">Transmembrane</keyword>
<feature type="transmembrane region" description="Helical" evidence="14">
    <location>
        <begin position="12"/>
        <end position="38"/>
    </location>
</feature>
<evidence type="ECO:0000256" key="9">
    <source>
        <dbReference type="ARBA" id="ARBA00022777"/>
    </source>
</evidence>
<evidence type="ECO:0000256" key="13">
    <source>
        <dbReference type="ARBA" id="ARBA00023136"/>
    </source>
</evidence>
<keyword evidence="12" id="KW-0902">Two-component regulatory system</keyword>
<dbReference type="RefSeq" id="WP_226385382.1">
    <property type="nucleotide sequence ID" value="NZ_JADCKA010000008.1"/>
</dbReference>
<feature type="domain" description="Histidine kinase" evidence="15">
    <location>
        <begin position="149"/>
        <end position="362"/>
    </location>
</feature>
<dbReference type="InterPro" id="IPR003594">
    <property type="entry name" value="HATPase_dom"/>
</dbReference>
<dbReference type="PROSITE" id="PS50109">
    <property type="entry name" value="HIS_KIN"/>
    <property type="match status" value="1"/>
</dbReference>
<evidence type="ECO:0000256" key="4">
    <source>
        <dbReference type="ARBA" id="ARBA00022475"/>
    </source>
</evidence>
<reference evidence="16 17" key="1">
    <citation type="submission" date="2020-10" db="EMBL/GenBank/DDBJ databases">
        <title>ChiBAC.</title>
        <authorList>
            <person name="Zenner C."/>
            <person name="Hitch T.C.A."/>
            <person name="Clavel T."/>
        </authorList>
    </citation>
    <scope>NUCLEOTIDE SEQUENCE [LARGE SCALE GENOMIC DNA]</scope>
    <source>
        <strain evidence="16 17">DSM 108706</strain>
    </source>
</reference>
<dbReference type="Pfam" id="PF02518">
    <property type="entry name" value="HATPase_c"/>
    <property type="match status" value="1"/>
</dbReference>
<dbReference type="PRINTS" id="PR00344">
    <property type="entry name" value="BCTRLSENSOR"/>
</dbReference>
<evidence type="ECO:0000256" key="5">
    <source>
        <dbReference type="ARBA" id="ARBA00022553"/>
    </source>
</evidence>
<dbReference type="InterPro" id="IPR005467">
    <property type="entry name" value="His_kinase_dom"/>
</dbReference>
<evidence type="ECO:0000256" key="7">
    <source>
        <dbReference type="ARBA" id="ARBA00022692"/>
    </source>
</evidence>
<dbReference type="SMART" id="SM00387">
    <property type="entry name" value="HATPase_c"/>
    <property type="match status" value="1"/>
</dbReference>
<dbReference type="EMBL" id="JADCKA010000008">
    <property type="protein sequence ID" value="MBE5035736.1"/>
    <property type="molecule type" value="Genomic_DNA"/>
</dbReference>
<name>A0ABR9QXX2_9FIRM</name>
<dbReference type="SUPFAM" id="SSF55874">
    <property type="entry name" value="ATPase domain of HSP90 chaperone/DNA topoisomerase II/histidine kinase"/>
    <property type="match status" value="1"/>
</dbReference>
<evidence type="ECO:0000313" key="16">
    <source>
        <dbReference type="EMBL" id="MBE5035736.1"/>
    </source>
</evidence>
<evidence type="ECO:0000256" key="8">
    <source>
        <dbReference type="ARBA" id="ARBA00022741"/>
    </source>
</evidence>